<dbReference type="CDD" id="cd06853">
    <property type="entry name" value="GT_WecA_like"/>
    <property type="match status" value="1"/>
</dbReference>
<dbReference type="PANTHER" id="PTHR22926">
    <property type="entry name" value="PHOSPHO-N-ACETYLMURAMOYL-PENTAPEPTIDE-TRANSFERASE"/>
    <property type="match status" value="1"/>
</dbReference>
<keyword evidence="11" id="KW-1185">Reference proteome</keyword>
<dbReference type="GO" id="GO:0044038">
    <property type="term" value="P:cell wall macromolecule biosynthetic process"/>
    <property type="evidence" value="ECO:0007669"/>
    <property type="project" value="TreeGrafter"/>
</dbReference>
<keyword evidence="3 10" id="KW-0808">Transferase</keyword>
<evidence type="ECO:0000313" key="11">
    <source>
        <dbReference type="Proteomes" id="UP000198857"/>
    </source>
</evidence>
<dbReference type="EMBL" id="FOWQ01000002">
    <property type="protein sequence ID" value="SFO89984.1"/>
    <property type="molecule type" value="Genomic_DNA"/>
</dbReference>
<dbReference type="Proteomes" id="UP000198857">
    <property type="component" value="Unassembled WGS sequence"/>
</dbReference>
<evidence type="ECO:0000256" key="9">
    <source>
        <dbReference type="SAM" id="Phobius"/>
    </source>
</evidence>
<protein>
    <submittedName>
        <fullName evidence="10">UDP-GlcNAc:undecaprenyl-phosphate GlcNAc-1-phosphate transferase</fullName>
    </submittedName>
</protein>
<feature type="transmembrane region" description="Helical" evidence="9">
    <location>
        <begin position="107"/>
        <end position="131"/>
    </location>
</feature>
<evidence type="ECO:0000256" key="5">
    <source>
        <dbReference type="ARBA" id="ARBA00022989"/>
    </source>
</evidence>
<dbReference type="AlphaFoldDB" id="A0A1I5KY22"/>
<evidence type="ECO:0000256" key="3">
    <source>
        <dbReference type="ARBA" id="ARBA00022679"/>
    </source>
</evidence>
<evidence type="ECO:0000256" key="1">
    <source>
        <dbReference type="ARBA" id="ARBA00004651"/>
    </source>
</evidence>
<keyword evidence="6 9" id="KW-0472">Membrane</keyword>
<evidence type="ECO:0000256" key="7">
    <source>
        <dbReference type="PIRSR" id="PIRSR600715-1"/>
    </source>
</evidence>
<dbReference type="PROSITE" id="PS01348">
    <property type="entry name" value="MRAY_2"/>
    <property type="match status" value="1"/>
</dbReference>
<feature type="binding site" evidence="7">
    <location>
        <position position="227"/>
    </location>
    <ligand>
        <name>Mg(2+)</name>
        <dbReference type="ChEBI" id="CHEBI:18420"/>
    </ligand>
</feature>
<dbReference type="GO" id="GO:0005886">
    <property type="term" value="C:plasma membrane"/>
    <property type="evidence" value="ECO:0007669"/>
    <property type="project" value="UniProtKB-SubCell"/>
</dbReference>
<accession>A0A1I5KY22</accession>
<dbReference type="GO" id="GO:0071555">
    <property type="term" value="P:cell wall organization"/>
    <property type="evidence" value="ECO:0007669"/>
    <property type="project" value="TreeGrafter"/>
</dbReference>
<dbReference type="GO" id="GO:0016780">
    <property type="term" value="F:phosphotransferase activity, for other substituted phosphate groups"/>
    <property type="evidence" value="ECO:0007669"/>
    <property type="project" value="InterPro"/>
</dbReference>
<keyword evidence="7" id="KW-0460">Magnesium</keyword>
<gene>
    <name evidence="10" type="ORF">SAMN05660464_1458</name>
</gene>
<feature type="binding site" evidence="7">
    <location>
        <position position="160"/>
    </location>
    <ligand>
        <name>Mg(2+)</name>
        <dbReference type="ChEBI" id="CHEBI:18420"/>
    </ligand>
</feature>
<keyword evidence="7" id="KW-0479">Metal-binding</keyword>
<keyword evidence="2" id="KW-1003">Cell membrane</keyword>
<feature type="transmembrane region" description="Helical" evidence="9">
    <location>
        <begin position="198"/>
        <end position="218"/>
    </location>
</feature>
<keyword evidence="4 9" id="KW-0812">Transmembrane</keyword>
<dbReference type="RefSeq" id="WP_169063880.1">
    <property type="nucleotide sequence ID" value="NZ_FOWQ01000002.1"/>
</dbReference>
<feature type="transmembrane region" description="Helical" evidence="9">
    <location>
        <begin position="262"/>
        <end position="285"/>
    </location>
</feature>
<dbReference type="GO" id="GO:0046872">
    <property type="term" value="F:metal ion binding"/>
    <property type="evidence" value="ECO:0007669"/>
    <property type="project" value="UniProtKB-KW"/>
</dbReference>
<name>A0A1I5KY22_9ACTN</name>
<dbReference type="PANTHER" id="PTHR22926:SF3">
    <property type="entry name" value="UNDECAPRENYL-PHOSPHATE ALPHA-N-ACETYLGLUCOSAMINYL 1-PHOSPHATE TRANSFERASE"/>
    <property type="match status" value="1"/>
</dbReference>
<comment type="cofactor">
    <cofactor evidence="7">
        <name>Mg(2+)</name>
        <dbReference type="ChEBI" id="CHEBI:18420"/>
    </cofactor>
</comment>
<proteinExistence type="predicted"/>
<dbReference type="InterPro" id="IPR000715">
    <property type="entry name" value="Glycosyl_transferase_4"/>
</dbReference>
<feature type="transmembrane region" description="Helical" evidence="9">
    <location>
        <begin position="343"/>
        <end position="361"/>
    </location>
</feature>
<keyword evidence="5 9" id="KW-1133">Transmembrane helix</keyword>
<feature type="transmembrane region" description="Helical" evidence="9">
    <location>
        <begin position="316"/>
        <end position="337"/>
    </location>
</feature>
<dbReference type="STRING" id="1523247.SAMN05660464_1458"/>
<feature type="transmembrane region" description="Helical" evidence="9">
    <location>
        <begin position="143"/>
        <end position="162"/>
    </location>
</feature>
<evidence type="ECO:0000256" key="8">
    <source>
        <dbReference type="SAM" id="MobiDB-lite"/>
    </source>
</evidence>
<dbReference type="GO" id="GO:0009103">
    <property type="term" value="P:lipopolysaccharide biosynthetic process"/>
    <property type="evidence" value="ECO:0007669"/>
    <property type="project" value="TreeGrafter"/>
</dbReference>
<comment type="subcellular location">
    <subcellularLocation>
        <location evidence="1">Cell membrane</location>
        <topology evidence="1">Multi-pass membrane protein</topology>
    </subcellularLocation>
</comment>
<organism evidence="10 11">
    <name type="scientific">Geodermatophilus dictyosporus</name>
    <dbReference type="NCBI Taxonomy" id="1523247"/>
    <lineage>
        <taxon>Bacteria</taxon>
        <taxon>Bacillati</taxon>
        <taxon>Actinomycetota</taxon>
        <taxon>Actinomycetes</taxon>
        <taxon>Geodermatophilales</taxon>
        <taxon>Geodermatophilaceae</taxon>
        <taxon>Geodermatophilus</taxon>
    </lineage>
</organism>
<evidence type="ECO:0000256" key="4">
    <source>
        <dbReference type="ARBA" id="ARBA00022692"/>
    </source>
</evidence>
<feature type="compositionally biased region" description="Pro residues" evidence="8">
    <location>
        <begin position="420"/>
        <end position="430"/>
    </location>
</feature>
<feature type="transmembrane region" description="Helical" evidence="9">
    <location>
        <begin position="79"/>
        <end position="95"/>
    </location>
</feature>
<sequence length="443" mass="45612">MREYAVVLLTAGLVTFLATPVVRLAAVRLRMMAAPRERDVHVIPTPRGGGVAMYLGVAAAIMVATRLPALQRTFDDSQTAAVLVAGGLICLLGVLDDKFGLDALTKLTGQIAAAGVMVLVGVQLAFLFVPVADIGTISFGPDVGVPLTILLTVLTVNALNFIDGLDGLAAGVSAIAALAFFAYSYNLSRVGYDDVASAPALVTAVLAGACLGFLPHNFSPARIFMGDSGSMLVGLMLSAAAVSATGRVDAQSFDSAASLLPLALPLLVPVAVLFIPFIDLVLAVVRRTRRGQSPFSPDKMHLHHRLLAIGHSHRRAVLTMYFWAALLSFGAVALSVTGGKAELLVLIAALLVVGVVVVLAPHTRRTAREARAAEIAAQRRRSRAAHPSARATPGATRGPVAAQGPAAERGVTAAQTPPSEASPPTPPPGTAAPRAAGAGQGLR</sequence>
<feature type="transmembrane region" description="Helical" evidence="9">
    <location>
        <begin position="168"/>
        <end position="186"/>
    </location>
</feature>
<dbReference type="Pfam" id="PF00953">
    <property type="entry name" value="Glycos_transf_4"/>
    <property type="match status" value="1"/>
</dbReference>
<evidence type="ECO:0000313" key="10">
    <source>
        <dbReference type="EMBL" id="SFO89984.1"/>
    </source>
</evidence>
<feature type="region of interest" description="Disordered" evidence="8">
    <location>
        <begin position="375"/>
        <end position="443"/>
    </location>
</feature>
<evidence type="ECO:0000256" key="6">
    <source>
        <dbReference type="ARBA" id="ARBA00023136"/>
    </source>
</evidence>
<dbReference type="InterPro" id="IPR018480">
    <property type="entry name" value="PNAcMuramoyl-5peptid_Trfase_CS"/>
</dbReference>
<feature type="transmembrane region" description="Helical" evidence="9">
    <location>
        <begin position="49"/>
        <end position="67"/>
    </location>
</feature>
<reference evidence="11" key="1">
    <citation type="submission" date="2016-10" db="EMBL/GenBank/DDBJ databases">
        <authorList>
            <person name="Varghese N."/>
            <person name="Submissions S."/>
        </authorList>
    </citation>
    <scope>NUCLEOTIDE SEQUENCE [LARGE SCALE GENOMIC DNA]</scope>
    <source>
        <strain evidence="11">DSM 44208</strain>
    </source>
</reference>
<evidence type="ECO:0000256" key="2">
    <source>
        <dbReference type="ARBA" id="ARBA00022475"/>
    </source>
</evidence>